<protein>
    <submittedName>
        <fullName evidence="4">Deacetylase SIR2</fullName>
    </submittedName>
</protein>
<accession>A0A120I9I1</accession>
<keyword evidence="1" id="KW-0520">NAD</keyword>
<feature type="binding site" evidence="2">
    <location>
        <position position="190"/>
    </location>
    <ligand>
        <name>Zn(2+)</name>
        <dbReference type="ChEBI" id="CHEBI:29105"/>
    </ligand>
</feature>
<proteinExistence type="predicted"/>
<dbReference type="AlphaFoldDB" id="A0A120I9I1"/>
<keyword evidence="2" id="KW-0479">Metal-binding</keyword>
<feature type="binding site" evidence="2">
    <location>
        <position position="155"/>
    </location>
    <ligand>
        <name>Zn(2+)</name>
        <dbReference type="ChEBI" id="CHEBI:29105"/>
    </ligand>
</feature>
<dbReference type="PROSITE" id="PS50305">
    <property type="entry name" value="SIRTUIN"/>
    <property type="match status" value="1"/>
</dbReference>
<evidence type="ECO:0000313" key="4">
    <source>
        <dbReference type="EMBL" id="AMB94973.1"/>
    </source>
</evidence>
<feature type="binding site" evidence="2">
    <location>
        <position position="159"/>
    </location>
    <ligand>
        <name>Zn(2+)</name>
        <dbReference type="ChEBI" id="CHEBI:29105"/>
    </ligand>
</feature>
<organism evidence="4 5">
    <name type="scientific">Aerococcus sanguinicola</name>
    <dbReference type="NCBI Taxonomy" id="119206"/>
    <lineage>
        <taxon>Bacteria</taxon>
        <taxon>Bacillati</taxon>
        <taxon>Bacillota</taxon>
        <taxon>Bacilli</taxon>
        <taxon>Lactobacillales</taxon>
        <taxon>Aerococcaceae</taxon>
        <taxon>Aerococcus</taxon>
    </lineage>
</organism>
<reference evidence="5" key="2">
    <citation type="submission" date="2016-01" db="EMBL/GenBank/DDBJ databases">
        <title>Six Aerococcus type strain genome sequencing and assembly using PacBio and Illumina Hiseq.</title>
        <authorList>
            <person name="Carkaci D."/>
            <person name="Dargis R."/>
            <person name="Nielsen X.C."/>
            <person name="Skovgaard O."/>
            <person name="Fuursted K."/>
            <person name="Christensen J.J."/>
        </authorList>
    </citation>
    <scope>NUCLEOTIDE SEQUENCE [LARGE SCALE GENOMIC DNA]</scope>
    <source>
        <strain evidence="5">CCUG43001</strain>
    </source>
</reference>
<reference evidence="4 5" key="1">
    <citation type="journal article" date="2016" name="Genome Announc.">
        <title>Complete Genome Sequences of Aerococcus christensenii CCUG 28831T, Aerococcus sanguinicola CCUG 43001T, Aerococcus urinae CCUG 36881T, Aerococcus urinaeequi CCUG 28094T, Aerococcus urinaehominis CCUG 42038 BT, and Aerococcus viridans CCUG 4311T.</title>
        <authorList>
            <person name="Carkaci D."/>
            <person name="Dargis R."/>
            <person name="Nielsen X.C."/>
            <person name="Skovgaard O."/>
            <person name="Fuursted K."/>
            <person name="Christensen J.J."/>
        </authorList>
    </citation>
    <scope>NUCLEOTIDE SEQUENCE [LARGE SCALE GENOMIC DNA]</scope>
    <source>
        <strain evidence="4 5">CCUG43001</strain>
    </source>
</reference>
<dbReference type="InterPro" id="IPR029035">
    <property type="entry name" value="DHS-like_NAD/FAD-binding_dom"/>
</dbReference>
<evidence type="ECO:0000256" key="2">
    <source>
        <dbReference type="PROSITE-ProRule" id="PRU00236"/>
    </source>
</evidence>
<evidence type="ECO:0000313" key="5">
    <source>
        <dbReference type="Proteomes" id="UP000069912"/>
    </source>
</evidence>
<dbReference type="Proteomes" id="UP000069912">
    <property type="component" value="Chromosome"/>
</dbReference>
<evidence type="ECO:0000256" key="1">
    <source>
        <dbReference type="ARBA" id="ARBA00023027"/>
    </source>
</evidence>
<dbReference type="GO" id="GO:0046872">
    <property type="term" value="F:metal ion binding"/>
    <property type="evidence" value="ECO:0007669"/>
    <property type="project" value="UniProtKB-KW"/>
</dbReference>
<dbReference type="SUPFAM" id="SSF52467">
    <property type="entry name" value="DHS-like NAD/FAD-binding domain"/>
    <property type="match status" value="1"/>
</dbReference>
<dbReference type="Gene3D" id="3.40.50.1220">
    <property type="entry name" value="TPP-binding domain"/>
    <property type="match status" value="1"/>
</dbReference>
<feature type="domain" description="Deacetylase sirtuin-type" evidence="3">
    <location>
        <begin position="17"/>
        <end position="305"/>
    </location>
</feature>
<dbReference type="InterPro" id="IPR026590">
    <property type="entry name" value="Ssirtuin_cat_dom"/>
</dbReference>
<evidence type="ECO:0000259" key="3">
    <source>
        <dbReference type="PROSITE" id="PS50305"/>
    </source>
</evidence>
<dbReference type="EMBL" id="CP014160">
    <property type="protein sequence ID" value="AMB94973.1"/>
    <property type="molecule type" value="Genomic_DNA"/>
</dbReference>
<comment type="caution">
    <text evidence="2">Lacks conserved residue(s) required for the propagation of feature annotation.</text>
</comment>
<keyword evidence="5" id="KW-1185">Reference proteome</keyword>
<name>A0A120I9I1_9LACT</name>
<dbReference type="KEGG" id="asan:AWM72_06915"/>
<sequence length="305" mass="35180">MIEKEAANLTSNWQVLESQGQLSQAELLEAALDEADAILVGVGAGMGAADGFAYVGPRFQDAFPDFIAKYGWLDMFQASVFPFANEAESWAFFSRFVKLNYLDQGLGASYVRLRQALEGRNYHIITSNADNAFEKADYDPDKVFDVQGKYILMQCMYGCHPKRYRIDDLVVEMVDRQENMRVPADLIPRCPECGQRMELNRRNHWDWMVEDQAFKEEKARYDSFLARNQDKKILLLEMGCGYMAPQVIKHPFQAMTEAFPQALYLTVNLKDYRIPPAIRPQTIWLEADIRQLLEDLENLDERSDR</sequence>
<keyword evidence="2" id="KW-0862">Zinc</keyword>
<gene>
    <name evidence="4" type="ORF">AWM72_06915</name>
</gene>
<feature type="binding site" evidence="2">
    <location>
        <position position="193"/>
    </location>
    <ligand>
        <name>Zn(2+)</name>
        <dbReference type="ChEBI" id="CHEBI:29105"/>
    </ligand>
</feature>